<dbReference type="EMBL" id="MU129025">
    <property type="protein sequence ID" value="KAF9509968.1"/>
    <property type="molecule type" value="Genomic_DNA"/>
</dbReference>
<dbReference type="AlphaFoldDB" id="A0A9P6AQ73"/>
<keyword evidence="3" id="KW-1185">Reference proteome</keyword>
<reference evidence="2" key="1">
    <citation type="journal article" date="2020" name="Nat. Commun.">
        <title>Large-scale genome sequencing of mycorrhizal fungi provides insights into the early evolution of symbiotic traits.</title>
        <authorList>
            <person name="Miyauchi S."/>
            <person name="Kiss E."/>
            <person name="Kuo A."/>
            <person name="Drula E."/>
            <person name="Kohler A."/>
            <person name="Sanchez-Garcia M."/>
            <person name="Morin E."/>
            <person name="Andreopoulos B."/>
            <person name="Barry K.W."/>
            <person name="Bonito G."/>
            <person name="Buee M."/>
            <person name="Carver A."/>
            <person name="Chen C."/>
            <person name="Cichocki N."/>
            <person name="Clum A."/>
            <person name="Culley D."/>
            <person name="Crous P.W."/>
            <person name="Fauchery L."/>
            <person name="Girlanda M."/>
            <person name="Hayes R.D."/>
            <person name="Keri Z."/>
            <person name="LaButti K."/>
            <person name="Lipzen A."/>
            <person name="Lombard V."/>
            <person name="Magnuson J."/>
            <person name="Maillard F."/>
            <person name="Murat C."/>
            <person name="Nolan M."/>
            <person name="Ohm R.A."/>
            <person name="Pangilinan J."/>
            <person name="Pereira M.F."/>
            <person name="Perotto S."/>
            <person name="Peter M."/>
            <person name="Pfister S."/>
            <person name="Riley R."/>
            <person name="Sitrit Y."/>
            <person name="Stielow J.B."/>
            <person name="Szollosi G."/>
            <person name="Zifcakova L."/>
            <person name="Stursova M."/>
            <person name="Spatafora J.W."/>
            <person name="Tedersoo L."/>
            <person name="Vaario L.M."/>
            <person name="Yamada A."/>
            <person name="Yan M."/>
            <person name="Wang P."/>
            <person name="Xu J."/>
            <person name="Bruns T."/>
            <person name="Baldrian P."/>
            <person name="Vilgalys R."/>
            <person name="Dunand C."/>
            <person name="Henrissat B."/>
            <person name="Grigoriev I.V."/>
            <person name="Hibbett D."/>
            <person name="Nagy L.G."/>
            <person name="Martin F.M."/>
        </authorList>
    </citation>
    <scope>NUCLEOTIDE SEQUENCE</scope>
    <source>
        <strain evidence="2">UP504</strain>
    </source>
</reference>
<name>A0A9P6AQ73_9AGAM</name>
<comment type="caution">
    <text evidence="2">The sequence shown here is derived from an EMBL/GenBank/DDBJ whole genome shotgun (WGS) entry which is preliminary data.</text>
</comment>
<organism evidence="2 3">
    <name type="scientific">Hydnum rufescens UP504</name>
    <dbReference type="NCBI Taxonomy" id="1448309"/>
    <lineage>
        <taxon>Eukaryota</taxon>
        <taxon>Fungi</taxon>
        <taxon>Dikarya</taxon>
        <taxon>Basidiomycota</taxon>
        <taxon>Agaricomycotina</taxon>
        <taxon>Agaricomycetes</taxon>
        <taxon>Cantharellales</taxon>
        <taxon>Hydnaceae</taxon>
        <taxon>Hydnum</taxon>
    </lineage>
</organism>
<proteinExistence type="predicted"/>
<evidence type="ECO:0000313" key="2">
    <source>
        <dbReference type="EMBL" id="KAF9509968.1"/>
    </source>
</evidence>
<protein>
    <submittedName>
        <fullName evidence="2">Uncharacterized protein</fullName>
    </submittedName>
</protein>
<accession>A0A9P6AQ73</accession>
<feature type="compositionally biased region" description="Polar residues" evidence="1">
    <location>
        <begin position="51"/>
        <end position="65"/>
    </location>
</feature>
<sequence length="196" mass="21258">MPPVTPTYKETKREIDEKDAEGRVLSFDIVNTSVASSVGGSCPDVQDGSDDSTTSGVRRNYPSTTEPGVRCGWHACCRVREATAENSLTVTIEQLDGILLQRIPAPQLMVLYDLCASQLLGQPPLELDWFPSWRLRPELYDGASKMAIRTPGVLARLLALGRPCVALYWTTSPGGSLSFSAPCADHMSSVFGFPPP</sequence>
<dbReference type="Proteomes" id="UP000886523">
    <property type="component" value="Unassembled WGS sequence"/>
</dbReference>
<evidence type="ECO:0000313" key="3">
    <source>
        <dbReference type="Proteomes" id="UP000886523"/>
    </source>
</evidence>
<evidence type="ECO:0000256" key="1">
    <source>
        <dbReference type="SAM" id="MobiDB-lite"/>
    </source>
</evidence>
<feature type="region of interest" description="Disordered" evidence="1">
    <location>
        <begin position="37"/>
        <end position="65"/>
    </location>
</feature>
<gene>
    <name evidence="2" type="ORF">BS47DRAFT_109261</name>
</gene>